<organism evidence="1 2">
    <name type="scientific">Zoarces viviparus</name>
    <name type="common">Viviparous eelpout</name>
    <name type="synonym">Blennius viviparus</name>
    <dbReference type="NCBI Taxonomy" id="48416"/>
    <lineage>
        <taxon>Eukaryota</taxon>
        <taxon>Metazoa</taxon>
        <taxon>Chordata</taxon>
        <taxon>Craniata</taxon>
        <taxon>Vertebrata</taxon>
        <taxon>Euteleostomi</taxon>
        <taxon>Actinopterygii</taxon>
        <taxon>Neopterygii</taxon>
        <taxon>Teleostei</taxon>
        <taxon>Neoteleostei</taxon>
        <taxon>Acanthomorphata</taxon>
        <taxon>Eupercaria</taxon>
        <taxon>Perciformes</taxon>
        <taxon>Cottioidei</taxon>
        <taxon>Zoarcales</taxon>
        <taxon>Zoarcidae</taxon>
        <taxon>Zoarcinae</taxon>
        <taxon>Zoarces</taxon>
    </lineage>
</organism>
<dbReference type="EMBL" id="JBCEZU010000538">
    <property type="protein sequence ID" value="KAK9517793.1"/>
    <property type="molecule type" value="Genomic_DNA"/>
</dbReference>
<accession>A0AAW1E6J6</accession>
<proteinExistence type="predicted"/>
<evidence type="ECO:0000313" key="1">
    <source>
        <dbReference type="EMBL" id="KAK9517793.1"/>
    </source>
</evidence>
<evidence type="ECO:0000313" key="2">
    <source>
        <dbReference type="Proteomes" id="UP001488805"/>
    </source>
</evidence>
<reference evidence="1 2" key="1">
    <citation type="journal article" date="2024" name="Genome Biol. Evol.">
        <title>Chromosome-level genome assembly of the viviparous eelpout Zoarces viviparus.</title>
        <authorList>
            <person name="Fuhrmann N."/>
            <person name="Brasseur M.V."/>
            <person name="Bakowski C.E."/>
            <person name="Podsiadlowski L."/>
            <person name="Prost S."/>
            <person name="Krehenwinkel H."/>
            <person name="Mayer C."/>
        </authorList>
    </citation>
    <scope>NUCLEOTIDE SEQUENCE [LARGE SCALE GENOMIC DNA]</scope>
    <source>
        <strain evidence="1">NO-MEL_2022_Ind0_liver</strain>
    </source>
</reference>
<keyword evidence="2" id="KW-1185">Reference proteome</keyword>
<gene>
    <name evidence="1" type="ORF">VZT92_023136</name>
</gene>
<dbReference type="AlphaFoldDB" id="A0AAW1E6J6"/>
<comment type="caution">
    <text evidence="1">The sequence shown here is derived from an EMBL/GenBank/DDBJ whole genome shotgun (WGS) entry which is preliminary data.</text>
</comment>
<sequence>MRTEMPPNTPPGPHMSRCAITIILHHPLEHRDRKTGCHSSLTSNTGRVEGASRSRTFVNATLQGVFQLSPVMEKTKPAPHHSITEYGLFRVVTLPPLVVPSLHQSCPGDRNRQRVSGSSVGEVSNNLSYLSALSPPITRIDCARKQIESKAPDHGA</sequence>
<dbReference type="Proteomes" id="UP001488805">
    <property type="component" value="Unassembled WGS sequence"/>
</dbReference>
<protein>
    <submittedName>
        <fullName evidence="1">Uncharacterized protein</fullName>
    </submittedName>
</protein>
<name>A0AAW1E6J6_ZOAVI</name>